<organism evidence="7 8">
    <name type="scientific">Rhododendron griersonianum</name>
    <dbReference type="NCBI Taxonomy" id="479676"/>
    <lineage>
        <taxon>Eukaryota</taxon>
        <taxon>Viridiplantae</taxon>
        <taxon>Streptophyta</taxon>
        <taxon>Embryophyta</taxon>
        <taxon>Tracheophyta</taxon>
        <taxon>Spermatophyta</taxon>
        <taxon>Magnoliopsida</taxon>
        <taxon>eudicotyledons</taxon>
        <taxon>Gunneridae</taxon>
        <taxon>Pentapetalae</taxon>
        <taxon>asterids</taxon>
        <taxon>Ericales</taxon>
        <taxon>Ericaceae</taxon>
        <taxon>Ericoideae</taxon>
        <taxon>Rhodoreae</taxon>
        <taxon>Rhododendron</taxon>
    </lineage>
</organism>
<feature type="transmembrane region" description="Helical" evidence="6">
    <location>
        <begin position="104"/>
        <end position="122"/>
    </location>
</feature>
<evidence type="ECO:0000313" key="7">
    <source>
        <dbReference type="EMBL" id="KAG5559735.1"/>
    </source>
</evidence>
<dbReference type="Proteomes" id="UP000823749">
    <property type="component" value="Chromosome 3"/>
</dbReference>
<evidence type="ECO:0000256" key="2">
    <source>
        <dbReference type="ARBA" id="ARBA00022448"/>
    </source>
</evidence>
<accession>A0AAV6L3R5</accession>
<proteinExistence type="predicted"/>
<evidence type="ECO:0000256" key="3">
    <source>
        <dbReference type="ARBA" id="ARBA00022692"/>
    </source>
</evidence>
<keyword evidence="3 6" id="KW-0812">Transmembrane</keyword>
<dbReference type="PANTHER" id="PTHR12791">
    <property type="entry name" value="GOLGI SNARE BET1-RELATED"/>
    <property type="match status" value="1"/>
</dbReference>
<gene>
    <name evidence="7" type="ORF">RHGRI_009296</name>
</gene>
<dbReference type="EMBL" id="JACTNZ010000003">
    <property type="protein sequence ID" value="KAG5559735.1"/>
    <property type="molecule type" value="Genomic_DNA"/>
</dbReference>
<evidence type="ECO:0000256" key="1">
    <source>
        <dbReference type="ARBA" id="ARBA00004194"/>
    </source>
</evidence>
<evidence type="ECO:0000256" key="6">
    <source>
        <dbReference type="SAM" id="Phobius"/>
    </source>
</evidence>
<keyword evidence="5 6" id="KW-0472">Membrane</keyword>
<protein>
    <recommendedName>
        <fullName evidence="9">Bet1-like SNARE 1-1</fullName>
    </recommendedName>
</protein>
<evidence type="ECO:0000256" key="4">
    <source>
        <dbReference type="ARBA" id="ARBA00022989"/>
    </source>
</evidence>
<evidence type="ECO:0008006" key="9">
    <source>
        <dbReference type="Google" id="ProtNLM"/>
    </source>
</evidence>
<dbReference type="GO" id="GO:0000139">
    <property type="term" value="C:Golgi membrane"/>
    <property type="evidence" value="ECO:0007669"/>
    <property type="project" value="UniProtKB-SubCell"/>
</dbReference>
<keyword evidence="2" id="KW-0813">Transport</keyword>
<keyword evidence="4 6" id="KW-1133">Transmembrane helix</keyword>
<name>A0AAV6L3R5_9ERIC</name>
<reference evidence="7" key="1">
    <citation type="submission" date="2020-08" db="EMBL/GenBank/DDBJ databases">
        <title>Plant Genome Project.</title>
        <authorList>
            <person name="Zhang R.-G."/>
        </authorList>
    </citation>
    <scope>NUCLEOTIDE SEQUENCE</scope>
    <source>
        <strain evidence="7">WSP0</strain>
        <tissue evidence="7">Leaf</tissue>
    </source>
</reference>
<evidence type="ECO:0000313" key="8">
    <source>
        <dbReference type="Proteomes" id="UP000823749"/>
    </source>
</evidence>
<keyword evidence="8" id="KW-1185">Reference proteome</keyword>
<evidence type="ECO:0000256" key="5">
    <source>
        <dbReference type="ARBA" id="ARBA00023136"/>
    </source>
</evidence>
<comment type="subcellular location">
    <subcellularLocation>
        <location evidence="1">Golgi apparatus membrane</location>
        <topology evidence="1">Single-pass membrane protein</topology>
    </subcellularLocation>
</comment>
<sequence>MIISFCICGWYSSQHPVSLVLLRHIFECRDYRGNKTALFDGIEEGGIRASHEIDEPNNDSAMEGLQDRVITLKRGNGMDSSRGILSGTMDKFKMVFETKSSRRTVTLVAAFVVIFLIVYYLTK</sequence>
<comment type="caution">
    <text evidence="7">The sequence shown here is derived from an EMBL/GenBank/DDBJ whole genome shotgun (WGS) entry which is preliminary data.</text>
</comment>
<dbReference type="AlphaFoldDB" id="A0AAV6L3R5"/>